<evidence type="ECO:0000313" key="2">
    <source>
        <dbReference type="Proteomes" id="UP001162992"/>
    </source>
</evidence>
<proteinExistence type="predicted"/>
<dbReference type="EMBL" id="CM055100">
    <property type="protein sequence ID" value="KAJ7544917.1"/>
    <property type="molecule type" value="Genomic_DNA"/>
</dbReference>
<name>A0ACC2CSI1_DIPCM</name>
<reference evidence="2" key="1">
    <citation type="journal article" date="2024" name="Proc. Natl. Acad. Sci. U.S.A.">
        <title>Extraordinary preservation of gene collinearity over three hundred million years revealed in homosporous lycophytes.</title>
        <authorList>
            <person name="Li C."/>
            <person name="Wickell D."/>
            <person name="Kuo L.Y."/>
            <person name="Chen X."/>
            <person name="Nie B."/>
            <person name="Liao X."/>
            <person name="Peng D."/>
            <person name="Ji J."/>
            <person name="Jenkins J."/>
            <person name="Williams M."/>
            <person name="Shu S."/>
            <person name="Plott C."/>
            <person name="Barry K."/>
            <person name="Rajasekar S."/>
            <person name="Grimwood J."/>
            <person name="Han X."/>
            <person name="Sun S."/>
            <person name="Hou Z."/>
            <person name="He W."/>
            <person name="Dai G."/>
            <person name="Sun C."/>
            <person name="Schmutz J."/>
            <person name="Leebens-Mack J.H."/>
            <person name="Li F.W."/>
            <person name="Wang L."/>
        </authorList>
    </citation>
    <scope>NUCLEOTIDE SEQUENCE [LARGE SCALE GENOMIC DNA]</scope>
    <source>
        <strain evidence="2">cv. PW_Plant_1</strain>
    </source>
</reference>
<evidence type="ECO:0000313" key="1">
    <source>
        <dbReference type="EMBL" id="KAJ7544917.1"/>
    </source>
</evidence>
<organism evidence="1 2">
    <name type="scientific">Diphasiastrum complanatum</name>
    <name type="common">Issler's clubmoss</name>
    <name type="synonym">Lycopodium complanatum</name>
    <dbReference type="NCBI Taxonomy" id="34168"/>
    <lineage>
        <taxon>Eukaryota</taxon>
        <taxon>Viridiplantae</taxon>
        <taxon>Streptophyta</taxon>
        <taxon>Embryophyta</taxon>
        <taxon>Tracheophyta</taxon>
        <taxon>Lycopodiopsida</taxon>
        <taxon>Lycopodiales</taxon>
        <taxon>Lycopodiaceae</taxon>
        <taxon>Lycopodioideae</taxon>
        <taxon>Diphasiastrum</taxon>
    </lineage>
</organism>
<accession>A0ACC2CSI1</accession>
<gene>
    <name evidence="1" type="ORF">O6H91_09G098900</name>
</gene>
<keyword evidence="2" id="KW-1185">Reference proteome</keyword>
<dbReference type="Proteomes" id="UP001162992">
    <property type="component" value="Chromosome 9"/>
</dbReference>
<sequence length="403" mass="45812">MALVLRAKQCWDGIRSWAVSNFPDAYKSLLPGASEEEIEEAEEKLGWRLPTSVRLLYRFCNGQELPDESNDYQVLYSENDNYVGILGGYSFYEYYVNMQLFPLSLVVKMSQRFLPRLKLPTGSKRIIIAACCNLNKFFFLDCDDGMVYVGTRNLQTDGEMMSCAPFHVSNVLGDDESGFQKDAMLRWLEEYRNCLLNGTFHVHQDENMCSISLFPEDDSLCTEAVTCGVQVRCSAVFVPEHSTLKEENDKYMFSYRVRMRLLPSRAGHSMESCQLSCRHWVIKADDQAVNEVRGEAVVGMYPLLQENGEEFVYESCTPLRSCSGSIEGDFTFVPGSLGKPKGAEFIAIVARVPLLVPRFYMIFKLCRLYLDLQSKESQQVSIGIQTTDLLLSPVKNIQTLCTY</sequence>
<protein>
    <submittedName>
        <fullName evidence="1">Uncharacterized protein</fullName>
    </submittedName>
</protein>
<comment type="caution">
    <text evidence="1">The sequence shown here is derived from an EMBL/GenBank/DDBJ whole genome shotgun (WGS) entry which is preliminary data.</text>
</comment>